<reference evidence="1 2" key="1">
    <citation type="journal article" date="2018" name="G3 (Bethesda)">
        <title>Phylogenetic and Phylogenomic Definition of Rhizopus Species.</title>
        <authorList>
            <person name="Gryganskyi A.P."/>
            <person name="Golan J."/>
            <person name="Dolatabadi S."/>
            <person name="Mondo S."/>
            <person name="Robb S."/>
            <person name="Idnurm A."/>
            <person name="Muszewska A."/>
            <person name="Steczkiewicz K."/>
            <person name="Masonjones S."/>
            <person name="Liao H.L."/>
            <person name="Gajdeczka M.T."/>
            <person name="Anike F."/>
            <person name="Vuek A."/>
            <person name="Anishchenko I.M."/>
            <person name="Voigt K."/>
            <person name="de Hoog G.S."/>
            <person name="Smith M.E."/>
            <person name="Heitman J."/>
            <person name="Vilgalys R."/>
            <person name="Stajich J.E."/>
        </authorList>
    </citation>
    <scope>NUCLEOTIDE SEQUENCE [LARGE SCALE GENOMIC DNA]</scope>
    <source>
        <strain evidence="1 2">CBS 357.93</strain>
    </source>
</reference>
<keyword evidence="2" id="KW-1185">Reference proteome</keyword>
<name>A0A367JRV3_RHIAZ</name>
<dbReference type="EMBL" id="PJQL01000792">
    <property type="protein sequence ID" value="RCH92690.1"/>
    <property type="molecule type" value="Genomic_DNA"/>
</dbReference>
<organism evidence="1 2">
    <name type="scientific">Rhizopus azygosporus</name>
    <name type="common">Rhizopus microsporus var. azygosporus</name>
    <dbReference type="NCBI Taxonomy" id="86630"/>
    <lineage>
        <taxon>Eukaryota</taxon>
        <taxon>Fungi</taxon>
        <taxon>Fungi incertae sedis</taxon>
        <taxon>Mucoromycota</taxon>
        <taxon>Mucoromycotina</taxon>
        <taxon>Mucoromycetes</taxon>
        <taxon>Mucorales</taxon>
        <taxon>Mucorineae</taxon>
        <taxon>Rhizopodaceae</taxon>
        <taxon>Rhizopus</taxon>
    </lineage>
</organism>
<protein>
    <submittedName>
        <fullName evidence="1">Uncharacterized protein</fullName>
    </submittedName>
</protein>
<dbReference type="Proteomes" id="UP000252139">
    <property type="component" value="Unassembled WGS sequence"/>
</dbReference>
<evidence type="ECO:0000313" key="1">
    <source>
        <dbReference type="EMBL" id="RCH92690.1"/>
    </source>
</evidence>
<dbReference type="AlphaFoldDB" id="A0A367JRV3"/>
<proteinExistence type="predicted"/>
<accession>A0A367JRV3</accession>
<dbReference type="OrthoDB" id="2215566at2759"/>
<sequence length="204" mass="23294">MGLFFFGLVLFMIILSIGYILIPFDIKSSIKTLTNNDYILNEPNITLCIQGFLQTLPTTYPTIEKHVIQLANSATSVEREQCTTLSLALGQLGQPVYGVMQLENNRQCILSQTSQNDIFTLHVIKVDQKPENSSIQEDKMPDLEGSVRPAEILRTCQLWPNSQPQLAALANQIYKAALLYGYWDNWRVFENICQRYQIDVQQFI</sequence>
<evidence type="ECO:0000313" key="2">
    <source>
        <dbReference type="Proteomes" id="UP000252139"/>
    </source>
</evidence>
<comment type="caution">
    <text evidence="1">The sequence shown here is derived from an EMBL/GenBank/DDBJ whole genome shotgun (WGS) entry which is preliminary data.</text>
</comment>
<gene>
    <name evidence="1" type="ORF">CU097_007701</name>
</gene>